<accession>A0AB34JIH6</accession>
<dbReference type="Proteomes" id="UP001515480">
    <property type="component" value="Unassembled WGS sequence"/>
</dbReference>
<evidence type="ECO:0000313" key="1">
    <source>
        <dbReference type="EMBL" id="KAL1521359.1"/>
    </source>
</evidence>
<name>A0AB34JIH6_PRYPA</name>
<protein>
    <submittedName>
        <fullName evidence="1">Uncharacterized protein</fullName>
    </submittedName>
</protein>
<comment type="caution">
    <text evidence="1">The sequence shown here is derived from an EMBL/GenBank/DDBJ whole genome shotgun (WGS) entry which is preliminary data.</text>
</comment>
<keyword evidence="2" id="KW-1185">Reference proteome</keyword>
<reference evidence="1 2" key="1">
    <citation type="journal article" date="2024" name="Science">
        <title>Giant polyketide synthase enzymes in the biosynthesis of giant marine polyether toxins.</title>
        <authorList>
            <person name="Fallon T.R."/>
            <person name="Shende V.V."/>
            <person name="Wierzbicki I.H."/>
            <person name="Pendleton A.L."/>
            <person name="Watervoot N.F."/>
            <person name="Auber R.P."/>
            <person name="Gonzalez D.J."/>
            <person name="Wisecaver J.H."/>
            <person name="Moore B.S."/>
        </authorList>
    </citation>
    <scope>NUCLEOTIDE SEQUENCE [LARGE SCALE GENOMIC DNA]</scope>
    <source>
        <strain evidence="1 2">12B1</strain>
    </source>
</reference>
<evidence type="ECO:0000313" key="2">
    <source>
        <dbReference type="Proteomes" id="UP001515480"/>
    </source>
</evidence>
<proteinExistence type="predicted"/>
<sequence length="94" mass="10081">MGGKLALLVGGRKRGTSCFQGCSRASTRAVFGERPLDASGFSTRAASRRERPLADARMLRGVLVCSRCAPIAKVEGFPLHPLQHAYSLSSYLSI</sequence>
<dbReference type="AlphaFoldDB" id="A0AB34JIH6"/>
<dbReference type="EMBL" id="JBGBPQ010000007">
    <property type="protein sequence ID" value="KAL1521359.1"/>
    <property type="molecule type" value="Genomic_DNA"/>
</dbReference>
<gene>
    <name evidence="1" type="ORF">AB1Y20_021026</name>
</gene>
<organism evidence="1 2">
    <name type="scientific">Prymnesium parvum</name>
    <name type="common">Toxic golden alga</name>
    <dbReference type="NCBI Taxonomy" id="97485"/>
    <lineage>
        <taxon>Eukaryota</taxon>
        <taxon>Haptista</taxon>
        <taxon>Haptophyta</taxon>
        <taxon>Prymnesiophyceae</taxon>
        <taxon>Prymnesiales</taxon>
        <taxon>Prymnesiaceae</taxon>
        <taxon>Prymnesium</taxon>
    </lineage>
</organism>